<dbReference type="SFLD" id="SFLDS00029">
    <property type="entry name" value="Radical_SAM"/>
    <property type="match status" value="1"/>
</dbReference>
<evidence type="ECO:0000256" key="6">
    <source>
        <dbReference type="ARBA" id="ARBA00023004"/>
    </source>
</evidence>
<dbReference type="SMART" id="SM00729">
    <property type="entry name" value="Elp3"/>
    <property type="match status" value="1"/>
</dbReference>
<evidence type="ECO:0000256" key="1">
    <source>
        <dbReference type="ARBA" id="ARBA00001966"/>
    </source>
</evidence>
<comment type="cofactor">
    <cofactor evidence="1">
        <name>[4Fe-4S] cluster</name>
        <dbReference type="ChEBI" id="CHEBI:49883"/>
    </cofactor>
</comment>
<evidence type="ECO:0000256" key="4">
    <source>
        <dbReference type="ARBA" id="ARBA00022691"/>
    </source>
</evidence>
<dbReference type="GO" id="GO:0051539">
    <property type="term" value="F:4 iron, 4 sulfur cluster binding"/>
    <property type="evidence" value="ECO:0007669"/>
    <property type="project" value="UniProtKB-KW"/>
</dbReference>
<comment type="caution">
    <text evidence="9">The sequence shown here is derived from an EMBL/GenBank/DDBJ whole genome shotgun (WGS) entry which is preliminary data.</text>
</comment>
<dbReference type="PROSITE" id="PS01278">
    <property type="entry name" value="MTTASE_RADICAL"/>
    <property type="match status" value="1"/>
</dbReference>
<dbReference type="InterPro" id="IPR058240">
    <property type="entry name" value="rSAM_sf"/>
</dbReference>
<organism evidence="9 10">
    <name type="scientific">Candidatus Gottesmanbacteria bacterium RBG_16_38_7b</name>
    <dbReference type="NCBI Taxonomy" id="1798372"/>
    <lineage>
        <taxon>Bacteria</taxon>
        <taxon>Candidatus Gottesmaniibacteriota</taxon>
    </lineage>
</organism>
<dbReference type="InterPro" id="IPR006638">
    <property type="entry name" value="Elp3/MiaA/NifB-like_rSAM"/>
</dbReference>
<dbReference type="PROSITE" id="PS51918">
    <property type="entry name" value="RADICAL_SAM"/>
    <property type="match status" value="1"/>
</dbReference>
<dbReference type="PANTHER" id="PTHR11918">
    <property type="entry name" value="RADICAL SAM PROTEINS"/>
    <property type="match status" value="1"/>
</dbReference>
<protein>
    <recommendedName>
        <fullName evidence="8">Radical SAM core domain-containing protein</fullName>
    </recommendedName>
</protein>
<dbReference type="EMBL" id="MFJB01000037">
    <property type="protein sequence ID" value="OGG00046.1"/>
    <property type="molecule type" value="Genomic_DNA"/>
</dbReference>
<evidence type="ECO:0000256" key="3">
    <source>
        <dbReference type="ARBA" id="ARBA00022679"/>
    </source>
</evidence>
<evidence type="ECO:0000259" key="8">
    <source>
        <dbReference type="PROSITE" id="PS51918"/>
    </source>
</evidence>
<dbReference type="SUPFAM" id="SSF102114">
    <property type="entry name" value="Radical SAM enzymes"/>
    <property type="match status" value="1"/>
</dbReference>
<accession>A0A1F5YIP6</accession>
<dbReference type="GO" id="GO:0046872">
    <property type="term" value="F:metal ion binding"/>
    <property type="evidence" value="ECO:0007669"/>
    <property type="project" value="UniProtKB-KW"/>
</dbReference>
<keyword evidence="4" id="KW-0949">S-adenosyl-L-methionine</keyword>
<keyword evidence="7" id="KW-0411">Iron-sulfur</keyword>
<evidence type="ECO:0000313" key="9">
    <source>
        <dbReference type="EMBL" id="OGG00046.1"/>
    </source>
</evidence>
<dbReference type="NCBIfam" id="TIGR00089">
    <property type="entry name" value="MiaB/RimO family radical SAM methylthiotransferase"/>
    <property type="match status" value="1"/>
</dbReference>
<proteinExistence type="predicted"/>
<evidence type="ECO:0000256" key="5">
    <source>
        <dbReference type="ARBA" id="ARBA00022723"/>
    </source>
</evidence>
<dbReference type="Proteomes" id="UP000177396">
    <property type="component" value="Unassembled WGS sequence"/>
</dbReference>
<dbReference type="InterPro" id="IPR023404">
    <property type="entry name" value="rSAM_horseshoe"/>
</dbReference>
<dbReference type="InterPro" id="IPR007197">
    <property type="entry name" value="rSAM"/>
</dbReference>
<dbReference type="AlphaFoldDB" id="A0A1F5YIP6"/>
<evidence type="ECO:0000256" key="7">
    <source>
        <dbReference type="ARBA" id="ARBA00023014"/>
    </source>
</evidence>
<dbReference type="Pfam" id="PF04055">
    <property type="entry name" value="Radical_SAM"/>
    <property type="match status" value="1"/>
</dbReference>
<dbReference type="GO" id="GO:0035598">
    <property type="term" value="F:tRNA (N(6)-L-threonylcarbamoyladenosine(37)-C(2))-methylthiotransferase activity"/>
    <property type="evidence" value="ECO:0007669"/>
    <property type="project" value="TreeGrafter"/>
</dbReference>
<gene>
    <name evidence="9" type="ORF">A2153_00995</name>
</gene>
<sequence length="366" mass="42379">IYQLDKKLPRTKLIVTGCAATKWINEAVKIKSAELIDNPNKEFIADIIQKRFFPKSRLPTSNYRLYNSKYLSSGRLLVKIQDGCSRFCTFCIVPYLRGQPKSRKITEIIEQINSYNSQTKEVILTAINTQAFGYDSGENFLNLVERVLKNTQVPRISFGSIHPWSVTDEFLDFYKKILPLRRLVNFFHIPLQSGSNKILGLMRRGYTREEFEEKLSTLAKINPLAFIGTDVIVGFLEESDSDFQDSYNFLKKSPISKFHLFRFSPREKTAAYYMKKRLKNIPDNIKKKRVQALLKLSQNKYRRFLSKLIGKKFSALIINKNNHLFNILLDNQIPVLINSSNHLQPGVFINVSVEALKENKLIARII</sequence>
<dbReference type="PANTHER" id="PTHR11918:SF45">
    <property type="entry name" value="THREONYLCARBAMOYLADENOSINE TRNA METHYLTHIOTRANSFERASE"/>
    <property type="match status" value="1"/>
</dbReference>
<name>A0A1F5YIP6_9BACT</name>
<keyword evidence="2" id="KW-0004">4Fe-4S</keyword>
<feature type="non-terminal residue" evidence="9">
    <location>
        <position position="1"/>
    </location>
</feature>
<keyword evidence="5" id="KW-0479">Metal-binding</keyword>
<dbReference type="SFLD" id="SFLDG01082">
    <property type="entry name" value="B12-binding_domain_containing"/>
    <property type="match status" value="1"/>
</dbReference>
<evidence type="ECO:0000256" key="2">
    <source>
        <dbReference type="ARBA" id="ARBA00022485"/>
    </source>
</evidence>
<dbReference type="CDD" id="cd01335">
    <property type="entry name" value="Radical_SAM"/>
    <property type="match status" value="1"/>
</dbReference>
<dbReference type="Gene3D" id="3.80.30.20">
    <property type="entry name" value="tm_1862 like domain"/>
    <property type="match status" value="1"/>
</dbReference>
<keyword evidence="3" id="KW-0808">Transferase</keyword>
<dbReference type="InterPro" id="IPR005839">
    <property type="entry name" value="Methylthiotransferase"/>
</dbReference>
<reference evidence="9 10" key="1">
    <citation type="journal article" date="2016" name="Nat. Commun.">
        <title>Thousands of microbial genomes shed light on interconnected biogeochemical processes in an aquifer system.</title>
        <authorList>
            <person name="Anantharaman K."/>
            <person name="Brown C.T."/>
            <person name="Hug L.A."/>
            <person name="Sharon I."/>
            <person name="Castelle C.J."/>
            <person name="Probst A.J."/>
            <person name="Thomas B.C."/>
            <person name="Singh A."/>
            <person name="Wilkins M.J."/>
            <person name="Karaoz U."/>
            <person name="Brodie E.L."/>
            <person name="Williams K.H."/>
            <person name="Hubbard S.S."/>
            <person name="Banfield J.F."/>
        </authorList>
    </citation>
    <scope>NUCLEOTIDE SEQUENCE [LARGE SCALE GENOMIC DNA]</scope>
</reference>
<feature type="domain" description="Radical SAM core" evidence="8">
    <location>
        <begin position="70"/>
        <end position="303"/>
    </location>
</feature>
<dbReference type="InterPro" id="IPR020612">
    <property type="entry name" value="Methylthiotransferase_CS"/>
</dbReference>
<keyword evidence="6" id="KW-0408">Iron</keyword>
<evidence type="ECO:0000313" key="10">
    <source>
        <dbReference type="Proteomes" id="UP000177396"/>
    </source>
</evidence>